<feature type="active site" description="Schiff-base intermediate with substrate" evidence="12">
    <location>
        <position position="162"/>
    </location>
</feature>
<dbReference type="CDD" id="cd00950">
    <property type="entry name" value="DHDPS"/>
    <property type="match status" value="1"/>
</dbReference>
<dbReference type="EC" id="4.3.3.7" evidence="4 12"/>
<evidence type="ECO:0000256" key="2">
    <source>
        <dbReference type="ARBA" id="ARBA00005120"/>
    </source>
</evidence>
<dbReference type="Proteomes" id="UP001314903">
    <property type="component" value="Unassembled WGS sequence"/>
</dbReference>
<comment type="caution">
    <text evidence="14">The sequence shown here is derived from an EMBL/GenBank/DDBJ whole genome shotgun (WGS) entry which is preliminary data.</text>
</comment>
<feature type="site" description="Part of a proton relay during catalysis" evidence="12">
    <location>
        <position position="45"/>
    </location>
</feature>
<gene>
    <name evidence="12" type="primary">dapA</name>
    <name evidence="14" type="ORF">J2Z35_002609</name>
</gene>
<dbReference type="SMART" id="SM01130">
    <property type="entry name" value="DHDPS"/>
    <property type="match status" value="1"/>
</dbReference>
<sequence>MSIFTGSAVALVTPFNDNQVDFNALKKLINWHIENKTDAIVICGTTGESSTMSDSERREVIKFTVNEVKNRIPVIAGSGTNNTGYSVELSKYCEEVGVDALLVVTPYYNKASEKGLLKHYEAIANSVNIPIVLYNVPSRTGVNLTPEVVKSLSQIRNIVAIKEASGNISQIAEIARICEEDFDIYSGNDDMIVPLLSLGGKGVISVVANILPKDTHDIVENYLSGNINAARNLQLKMNGLINTLFIEVNPIPVKTAMNLMGMRAGELRLPLCDMTNGNLENLILQMKEYGIETEVN</sequence>
<dbReference type="Gene3D" id="3.20.20.70">
    <property type="entry name" value="Aldolase class I"/>
    <property type="match status" value="1"/>
</dbReference>
<dbReference type="EMBL" id="JAGGLI010000040">
    <property type="protein sequence ID" value="MBP2028779.1"/>
    <property type="molecule type" value="Genomic_DNA"/>
</dbReference>
<comment type="catalytic activity">
    <reaction evidence="11 12">
        <text>L-aspartate 4-semialdehyde + pyruvate = (2S,4S)-4-hydroxy-2,3,4,5-tetrahydrodipicolinate + H2O + H(+)</text>
        <dbReference type="Rhea" id="RHEA:34171"/>
        <dbReference type="ChEBI" id="CHEBI:15361"/>
        <dbReference type="ChEBI" id="CHEBI:15377"/>
        <dbReference type="ChEBI" id="CHEBI:15378"/>
        <dbReference type="ChEBI" id="CHEBI:67139"/>
        <dbReference type="ChEBI" id="CHEBI:537519"/>
        <dbReference type="EC" id="4.3.3.7"/>
    </reaction>
</comment>
<comment type="function">
    <text evidence="1 12">Catalyzes the condensation of (S)-aspartate-beta-semialdehyde [(S)-ASA] and pyruvate to 4-hydroxy-tetrahydrodipicolinate (HTPA).</text>
</comment>
<dbReference type="HAMAP" id="MF_00418">
    <property type="entry name" value="DapA"/>
    <property type="match status" value="1"/>
</dbReference>
<dbReference type="InterPro" id="IPR005263">
    <property type="entry name" value="DapA"/>
</dbReference>
<evidence type="ECO:0000256" key="5">
    <source>
        <dbReference type="ARBA" id="ARBA00022490"/>
    </source>
</evidence>
<keyword evidence="10 12" id="KW-0704">Schiff base</keyword>
<dbReference type="PROSITE" id="PS00665">
    <property type="entry name" value="DHDPS_1"/>
    <property type="match status" value="1"/>
</dbReference>
<dbReference type="NCBIfam" id="TIGR00674">
    <property type="entry name" value="dapA"/>
    <property type="match status" value="1"/>
</dbReference>
<dbReference type="PROSITE" id="PS00666">
    <property type="entry name" value="DHDPS_2"/>
    <property type="match status" value="1"/>
</dbReference>
<dbReference type="RefSeq" id="WP_209661836.1">
    <property type="nucleotide sequence ID" value="NZ_JAGGLI010000040.1"/>
</dbReference>
<evidence type="ECO:0000256" key="13">
    <source>
        <dbReference type="PIRNR" id="PIRNR001365"/>
    </source>
</evidence>
<feature type="active site" description="Proton donor/acceptor" evidence="12">
    <location>
        <position position="134"/>
    </location>
</feature>
<evidence type="ECO:0000256" key="3">
    <source>
        <dbReference type="ARBA" id="ARBA00007592"/>
    </source>
</evidence>
<dbReference type="PIRSF" id="PIRSF001365">
    <property type="entry name" value="DHDPS"/>
    <property type="match status" value="1"/>
</dbReference>
<keyword evidence="8 12" id="KW-0457">Lysine biosynthesis</keyword>
<evidence type="ECO:0000256" key="6">
    <source>
        <dbReference type="ARBA" id="ARBA00022605"/>
    </source>
</evidence>
<comment type="caution">
    <text evidence="12">Was originally thought to be a dihydrodipicolinate synthase (DHDPS), catalyzing the condensation of (S)-aspartate-beta-semialdehyde [(S)-ASA] and pyruvate to dihydrodipicolinate (DHDP). However, it was shown in E.coli that the product of the enzymatic reaction is not dihydrodipicolinate but in fact (4S)-4-hydroxy-2,3,4,5-tetrahydro-(2S)-dipicolinic acid (HTPA), and that the consecutive dehydration reaction leading to DHDP is not spontaneous but catalyzed by DapB.</text>
</comment>
<comment type="subcellular location">
    <subcellularLocation>
        <location evidence="12">Cytoplasm</location>
    </subcellularLocation>
</comment>
<evidence type="ECO:0000256" key="10">
    <source>
        <dbReference type="ARBA" id="ARBA00023270"/>
    </source>
</evidence>
<keyword evidence="6 12" id="KW-0028">Amino-acid biosynthesis</keyword>
<keyword evidence="7 12" id="KW-0220">Diaminopimelate biosynthesis</keyword>
<accession>A0ABS4KLY1</accession>
<dbReference type="InterPro" id="IPR013785">
    <property type="entry name" value="Aldolase_TIM"/>
</dbReference>
<dbReference type="GO" id="GO:0008840">
    <property type="term" value="F:4-hydroxy-tetrahydrodipicolinate synthase activity"/>
    <property type="evidence" value="ECO:0007669"/>
    <property type="project" value="UniProtKB-EC"/>
</dbReference>
<dbReference type="InterPro" id="IPR002220">
    <property type="entry name" value="DapA-like"/>
</dbReference>
<organism evidence="14 15">
    <name type="scientific">Acetoanaerobium pronyense</name>
    <dbReference type="NCBI Taxonomy" id="1482736"/>
    <lineage>
        <taxon>Bacteria</taxon>
        <taxon>Bacillati</taxon>
        <taxon>Bacillota</taxon>
        <taxon>Clostridia</taxon>
        <taxon>Peptostreptococcales</taxon>
        <taxon>Filifactoraceae</taxon>
        <taxon>Acetoanaerobium</taxon>
    </lineage>
</organism>
<proteinExistence type="inferred from homology"/>
<evidence type="ECO:0000256" key="12">
    <source>
        <dbReference type="HAMAP-Rule" id="MF_00418"/>
    </source>
</evidence>
<keyword evidence="15" id="KW-1185">Reference proteome</keyword>
<dbReference type="InterPro" id="IPR020625">
    <property type="entry name" value="Schiff_base-form_aldolases_AS"/>
</dbReference>
<reference evidence="14 15" key="1">
    <citation type="submission" date="2021-03" db="EMBL/GenBank/DDBJ databases">
        <title>Genomic Encyclopedia of Type Strains, Phase IV (KMG-IV): sequencing the most valuable type-strain genomes for metagenomic binning, comparative biology and taxonomic classification.</title>
        <authorList>
            <person name="Goeker M."/>
        </authorList>
    </citation>
    <scope>NUCLEOTIDE SEQUENCE [LARGE SCALE GENOMIC DNA]</scope>
    <source>
        <strain evidence="14 15">DSM 27512</strain>
    </source>
</reference>
<protein>
    <recommendedName>
        <fullName evidence="4 12">4-hydroxy-tetrahydrodipicolinate synthase</fullName>
        <shortName evidence="12">HTPA synthase</shortName>
        <ecNumber evidence="4 12">4.3.3.7</ecNumber>
    </recommendedName>
</protein>
<dbReference type="InterPro" id="IPR020624">
    <property type="entry name" value="Schiff_base-form_aldolases_CS"/>
</dbReference>
<evidence type="ECO:0000313" key="15">
    <source>
        <dbReference type="Proteomes" id="UP001314903"/>
    </source>
</evidence>
<feature type="binding site" evidence="12">
    <location>
        <position position="204"/>
    </location>
    <ligand>
        <name>pyruvate</name>
        <dbReference type="ChEBI" id="CHEBI:15361"/>
    </ligand>
</feature>
<comment type="subunit">
    <text evidence="12">Homotetramer; dimer of dimers.</text>
</comment>
<feature type="site" description="Part of a proton relay during catalysis" evidence="12">
    <location>
        <position position="108"/>
    </location>
</feature>
<dbReference type="PANTHER" id="PTHR12128">
    <property type="entry name" value="DIHYDRODIPICOLINATE SYNTHASE"/>
    <property type="match status" value="1"/>
</dbReference>
<evidence type="ECO:0000256" key="4">
    <source>
        <dbReference type="ARBA" id="ARBA00012086"/>
    </source>
</evidence>
<keyword evidence="5 12" id="KW-0963">Cytoplasm</keyword>
<evidence type="ECO:0000256" key="9">
    <source>
        <dbReference type="ARBA" id="ARBA00023239"/>
    </source>
</evidence>
<evidence type="ECO:0000256" key="7">
    <source>
        <dbReference type="ARBA" id="ARBA00022915"/>
    </source>
</evidence>
<name>A0ABS4KLY1_9FIRM</name>
<dbReference type="Pfam" id="PF00701">
    <property type="entry name" value="DHDPS"/>
    <property type="match status" value="1"/>
</dbReference>
<dbReference type="SUPFAM" id="SSF51569">
    <property type="entry name" value="Aldolase"/>
    <property type="match status" value="1"/>
</dbReference>
<evidence type="ECO:0000256" key="1">
    <source>
        <dbReference type="ARBA" id="ARBA00003294"/>
    </source>
</evidence>
<comment type="similarity">
    <text evidence="3 12 13">Belongs to the DapA family.</text>
</comment>
<dbReference type="PANTHER" id="PTHR12128:SF66">
    <property type="entry name" value="4-HYDROXY-2-OXOGLUTARATE ALDOLASE, MITOCHONDRIAL"/>
    <property type="match status" value="1"/>
</dbReference>
<evidence type="ECO:0000256" key="11">
    <source>
        <dbReference type="ARBA" id="ARBA00047836"/>
    </source>
</evidence>
<comment type="pathway">
    <text evidence="2 12">Amino-acid biosynthesis; L-lysine biosynthesis via DAP pathway; (S)-tetrahydrodipicolinate from L-aspartate: step 3/4.</text>
</comment>
<evidence type="ECO:0000313" key="14">
    <source>
        <dbReference type="EMBL" id="MBP2028779.1"/>
    </source>
</evidence>
<feature type="binding site" evidence="12">
    <location>
        <position position="46"/>
    </location>
    <ligand>
        <name>pyruvate</name>
        <dbReference type="ChEBI" id="CHEBI:15361"/>
    </ligand>
</feature>
<dbReference type="PRINTS" id="PR00146">
    <property type="entry name" value="DHPICSNTHASE"/>
</dbReference>
<keyword evidence="9 12" id="KW-0456">Lyase</keyword>
<evidence type="ECO:0000256" key="8">
    <source>
        <dbReference type="ARBA" id="ARBA00023154"/>
    </source>
</evidence>